<feature type="compositionally biased region" description="Low complexity" evidence="1">
    <location>
        <begin position="33"/>
        <end position="57"/>
    </location>
</feature>
<accession>A0A7K1UD34</accession>
<protein>
    <recommendedName>
        <fullName evidence="4">Lipoprotein</fullName>
    </recommendedName>
</protein>
<sequence length="234" mass="25384">MRRLIFLLLIAGAACNSPMKTKEQLAQDSSQVNSSPGAATTPASSAAGGNANAGNPTQPGEEGSNVNKGPGNAVSKVMRYNNYKYTVVPKGDGTARSVIIAATDMKGDTTKSDSTVIYDVKGMLSESIVADLNHDKYPEVFFFTYSAGSEATGSVYGITYVRNKPVRIFSGDVDREDLKGYRGRDSFYIKAPYLMRQYPVYEKSDPDGQPGDGKRTIKYALEKEANVYKLKEVQ</sequence>
<dbReference type="AlphaFoldDB" id="A0A7K1UD34"/>
<dbReference type="PROSITE" id="PS51257">
    <property type="entry name" value="PROKAR_LIPOPROTEIN"/>
    <property type="match status" value="1"/>
</dbReference>
<reference evidence="2 3" key="1">
    <citation type="submission" date="2019-12" db="EMBL/GenBank/DDBJ databases">
        <title>Chitinophaga sp. strain ysch24 (GDMCC 1.1355), whole genome shotgun sequence.</title>
        <authorList>
            <person name="Zhang X."/>
        </authorList>
    </citation>
    <scope>NUCLEOTIDE SEQUENCE [LARGE SCALE GENOMIC DNA]</scope>
    <source>
        <strain evidence="3">ysch24</strain>
    </source>
</reference>
<gene>
    <name evidence="2" type="ORF">GO493_28275</name>
</gene>
<evidence type="ECO:0000313" key="3">
    <source>
        <dbReference type="Proteomes" id="UP000461730"/>
    </source>
</evidence>
<dbReference type="Proteomes" id="UP000461730">
    <property type="component" value="Unassembled WGS sequence"/>
</dbReference>
<comment type="caution">
    <text evidence="2">The sequence shown here is derived from an EMBL/GenBank/DDBJ whole genome shotgun (WGS) entry which is preliminary data.</text>
</comment>
<evidence type="ECO:0000256" key="1">
    <source>
        <dbReference type="SAM" id="MobiDB-lite"/>
    </source>
</evidence>
<proteinExistence type="predicted"/>
<keyword evidence="3" id="KW-1185">Reference proteome</keyword>
<feature type="region of interest" description="Disordered" evidence="1">
    <location>
        <begin position="21"/>
        <end position="72"/>
    </location>
</feature>
<evidence type="ECO:0000313" key="2">
    <source>
        <dbReference type="EMBL" id="MVT12188.1"/>
    </source>
</evidence>
<name>A0A7K1UD34_9BACT</name>
<organism evidence="2 3">
    <name type="scientific">Chitinophaga tropicalis</name>
    <dbReference type="NCBI Taxonomy" id="2683588"/>
    <lineage>
        <taxon>Bacteria</taxon>
        <taxon>Pseudomonadati</taxon>
        <taxon>Bacteroidota</taxon>
        <taxon>Chitinophagia</taxon>
        <taxon>Chitinophagales</taxon>
        <taxon>Chitinophagaceae</taxon>
        <taxon>Chitinophaga</taxon>
    </lineage>
</organism>
<dbReference type="EMBL" id="WRXN01000020">
    <property type="protein sequence ID" value="MVT12188.1"/>
    <property type="molecule type" value="Genomic_DNA"/>
</dbReference>
<evidence type="ECO:0008006" key="4">
    <source>
        <dbReference type="Google" id="ProtNLM"/>
    </source>
</evidence>
<dbReference type="RefSeq" id="WP_157309610.1">
    <property type="nucleotide sequence ID" value="NZ_WRXN01000020.1"/>
</dbReference>